<dbReference type="KEGG" id="ock:EXM22_12520"/>
<sequence>MMNMSLLWKGVCSMSETTVQDVYLGNLSYDISDEDLYEILEQFGPVTDVNHIQKKGIAYVKFAQEEDAEMAIKSLEGVPFLGRKLIMDWAKPKKMSTRK</sequence>
<dbReference type="Proteomes" id="UP000324209">
    <property type="component" value="Chromosome"/>
</dbReference>
<dbReference type="OrthoDB" id="465979at2"/>
<dbReference type="GO" id="GO:0003729">
    <property type="term" value="F:mRNA binding"/>
    <property type="evidence" value="ECO:0007669"/>
    <property type="project" value="TreeGrafter"/>
</dbReference>
<dbReference type="EMBL" id="CP036150">
    <property type="protein sequence ID" value="QEN08771.1"/>
    <property type="molecule type" value="Genomic_DNA"/>
</dbReference>
<feature type="domain" description="RRM" evidence="2">
    <location>
        <begin position="20"/>
        <end position="92"/>
    </location>
</feature>
<dbReference type="AlphaFoldDB" id="A0A5C1QM89"/>
<dbReference type="Pfam" id="PF00076">
    <property type="entry name" value="RRM_1"/>
    <property type="match status" value="1"/>
</dbReference>
<keyword evidence="1" id="KW-0694">RNA-binding</keyword>
<evidence type="ECO:0000256" key="1">
    <source>
        <dbReference type="ARBA" id="ARBA00022884"/>
    </source>
</evidence>
<dbReference type="InterPro" id="IPR035979">
    <property type="entry name" value="RBD_domain_sf"/>
</dbReference>
<dbReference type="PANTHER" id="PTHR48039:SF1">
    <property type="entry name" value="RNA BINDING MOTIF PROTEIN 14 ISOFORM X1"/>
    <property type="match status" value="1"/>
</dbReference>
<reference evidence="3 4" key="1">
    <citation type="submission" date="2019-02" db="EMBL/GenBank/DDBJ databases">
        <title>Complete Genome Sequence and Methylome Analysis of free living Spirochaetas.</title>
        <authorList>
            <person name="Fomenkov A."/>
            <person name="Dubinina G."/>
            <person name="Leshcheva N."/>
            <person name="Mikheeva N."/>
            <person name="Grabovich M."/>
            <person name="Vincze T."/>
            <person name="Roberts R.J."/>
        </authorList>
    </citation>
    <scope>NUCLEOTIDE SEQUENCE [LARGE SCALE GENOMIC DNA]</scope>
    <source>
        <strain evidence="3 4">K2</strain>
    </source>
</reference>
<dbReference type="CDD" id="cd00590">
    <property type="entry name" value="RRM_SF"/>
    <property type="match status" value="1"/>
</dbReference>
<evidence type="ECO:0000313" key="3">
    <source>
        <dbReference type="EMBL" id="QEN08771.1"/>
    </source>
</evidence>
<accession>A0A5C1QM89</accession>
<evidence type="ECO:0000313" key="4">
    <source>
        <dbReference type="Proteomes" id="UP000324209"/>
    </source>
</evidence>
<proteinExistence type="predicted"/>
<dbReference type="PANTHER" id="PTHR48039">
    <property type="entry name" value="RNA-BINDING MOTIF PROTEIN 14B"/>
    <property type="match status" value="1"/>
</dbReference>
<dbReference type="SMART" id="SM00360">
    <property type="entry name" value="RRM"/>
    <property type="match status" value="1"/>
</dbReference>
<dbReference type="InterPro" id="IPR051945">
    <property type="entry name" value="RRM_MRD1_RNA_proc_ribogen"/>
</dbReference>
<keyword evidence="4" id="KW-1185">Reference proteome</keyword>
<dbReference type="Gene3D" id="3.30.70.330">
    <property type="match status" value="1"/>
</dbReference>
<dbReference type="InterPro" id="IPR000504">
    <property type="entry name" value="RRM_dom"/>
</dbReference>
<dbReference type="InterPro" id="IPR012677">
    <property type="entry name" value="Nucleotide-bd_a/b_plait_sf"/>
</dbReference>
<organism evidence="3 4">
    <name type="scientific">Oceanispirochaeta crateris</name>
    <dbReference type="NCBI Taxonomy" id="2518645"/>
    <lineage>
        <taxon>Bacteria</taxon>
        <taxon>Pseudomonadati</taxon>
        <taxon>Spirochaetota</taxon>
        <taxon>Spirochaetia</taxon>
        <taxon>Spirochaetales</taxon>
        <taxon>Spirochaetaceae</taxon>
        <taxon>Oceanispirochaeta</taxon>
    </lineage>
</organism>
<dbReference type="PROSITE" id="PS50102">
    <property type="entry name" value="RRM"/>
    <property type="match status" value="1"/>
</dbReference>
<protein>
    <submittedName>
        <fullName evidence="3">RNA-binding protein</fullName>
    </submittedName>
</protein>
<gene>
    <name evidence="3" type="ORF">EXM22_12520</name>
</gene>
<name>A0A5C1QM89_9SPIO</name>
<dbReference type="SUPFAM" id="SSF54928">
    <property type="entry name" value="RNA-binding domain, RBD"/>
    <property type="match status" value="1"/>
</dbReference>
<evidence type="ECO:0000259" key="2">
    <source>
        <dbReference type="PROSITE" id="PS50102"/>
    </source>
</evidence>